<sequence>MTGMFKENYLTEIPLDILEMIDMYWRQDDYNIHIKTERDNFSWRYNSFIDDRMHKSVCRLNYVYKAGVDTPAFANRQKIAEEKLKNHIDDIIKYMKMPKVKKILRNNGIYNAKKVYERNNPGNNSPVSNYEKALLSQYIFSAYYTIVYAIRIER</sequence>
<proteinExistence type="predicted"/>
<dbReference type="AlphaFoldDB" id="A0A6C0LDI1"/>
<dbReference type="EMBL" id="MN740462">
    <property type="protein sequence ID" value="QHU27788.1"/>
    <property type="molecule type" value="Genomic_DNA"/>
</dbReference>
<reference evidence="1" key="1">
    <citation type="journal article" date="2020" name="Nature">
        <title>Giant virus diversity and host interactions through global metagenomics.</title>
        <authorList>
            <person name="Schulz F."/>
            <person name="Roux S."/>
            <person name="Paez-Espino D."/>
            <person name="Jungbluth S."/>
            <person name="Walsh D.A."/>
            <person name="Denef V.J."/>
            <person name="McMahon K.D."/>
            <person name="Konstantinidis K.T."/>
            <person name="Eloe-Fadrosh E.A."/>
            <person name="Kyrpides N.C."/>
            <person name="Woyke T."/>
        </authorList>
    </citation>
    <scope>NUCLEOTIDE SEQUENCE</scope>
    <source>
        <strain evidence="1">GVMAG-M-3300027769-26</strain>
    </source>
</reference>
<accession>A0A6C0LDI1</accession>
<protein>
    <submittedName>
        <fullName evidence="1">Uncharacterized protein</fullName>
    </submittedName>
</protein>
<evidence type="ECO:0000313" key="1">
    <source>
        <dbReference type="EMBL" id="QHU27788.1"/>
    </source>
</evidence>
<name>A0A6C0LDI1_9ZZZZ</name>
<organism evidence="1">
    <name type="scientific">viral metagenome</name>
    <dbReference type="NCBI Taxonomy" id="1070528"/>
    <lineage>
        <taxon>unclassified sequences</taxon>
        <taxon>metagenomes</taxon>
        <taxon>organismal metagenomes</taxon>
    </lineage>
</organism>